<evidence type="ECO:0000313" key="3">
    <source>
        <dbReference type="Proteomes" id="UP000317648"/>
    </source>
</evidence>
<dbReference type="KEGG" id="lcre:Pla8534_02990"/>
<dbReference type="GO" id="GO:0080019">
    <property type="term" value="F:alcohol-forming very long-chain fatty acyl-CoA reductase activity"/>
    <property type="evidence" value="ECO:0007669"/>
    <property type="project" value="InterPro"/>
</dbReference>
<accession>A0A518DL46</accession>
<dbReference type="InterPro" id="IPR013120">
    <property type="entry name" value="FAR_NAD-bd"/>
</dbReference>
<dbReference type="SUPFAM" id="SSF51735">
    <property type="entry name" value="NAD(P)-binding Rossmann-fold domains"/>
    <property type="match status" value="1"/>
</dbReference>
<evidence type="ECO:0000313" key="2">
    <source>
        <dbReference type="EMBL" id="QDU92551.1"/>
    </source>
</evidence>
<dbReference type="InterPro" id="IPR036291">
    <property type="entry name" value="NAD(P)-bd_dom_sf"/>
</dbReference>
<dbReference type="InterPro" id="IPR026055">
    <property type="entry name" value="FAR"/>
</dbReference>
<sequence>MGYLLLTGATGLLGRYLLRDLSLARIPLAVVVRPSRHETAAQRIETAIVYWERVLGRELVRPMVLSGDISQPGLGLSEEDLRWTTENCDQVLHSAASLTFYADDPSDPQGEPFRSNVQGTRHVLELCRQAGIRRYHQVSTAYVCGERRGRILESELDVGQVLGNDYEKTKTASEKEVRGADFLDQVTVHRPSIIVGDSQTGYTTSYHGFYSPLRLLHTLIRSVPWETIAEGDWLGGLSLDGSEHKNLVPVDWVSAAITEIVARPELHGHTYHLTNPHPSTVADMVFSIAAALAQLAEENPAPASGMAATEEMVASFREQMKIYQSYWSNDPDFDSTRTEAALPHLPCPAIDRVVMDRLIAFALQTNFGWPREATVTPQQTVQGRLQKWLAAGQRLPTGQTFTGGPGRSVNLEVCGRGGGQWRLLVQQEQLVGAQIGLGADNGLSCYLSADSFEQLAQGQLGWDRAIDSGRLVVAGAAPDAQDLKRLFSDLFSH</sequence>
<dbReference type="EMBL" id="CP036433">
    <property type="protein sequence ID" value="QDU92551.1"/>
    <property type="molecule type" value="Genomic_DNA"/>
</dbReference>
<dbReference type="GO" id="GO:0035336">
    <property type="term" value="P:long-chain fatty-acyl-CoA metabolic process"/>
    <property type="evidence" value="ECO:0007669"/>
    <property type="project" value="TreeGrafter"/>
</dbReference>
<dbReference type="CDD" id="cd05263">
    <property type="entry name" value="MupV_like_SDR_e"/>
    <property type="match status" value="1"/>
</dbReference>
<keyword evidence="3" id="KW-1185">Reference proteome</keyword>
<dbReference type="PANTHER" id="PTHR11011:SF45">
    <property type="entry name" value="FATTY ACYL-COA REDUCTASE CG8306-RELATED"/>
    <property type="match status" value="1"/>
</dbReference>
<protein>
    <submittedName>
        <fullName evidence="2">Linear gramicidin synthase subunit D</fullName>
    </submittedName>
</protein>
<evidence type="ECO:0000259" key="1">
    <source>
        <dbReference type="Pfam" id="PF07993"/>
    </source>
</evidence>
<dbReference type="Gene3D" id="3.40.50.720">
    <property type="entry name" value="NAD(P)-binding Rossmann-like Domain"/>
    <property type="match status" value="1"/>
</dbReference>
<dbReference type="SUPFAM" id="SSF55718">
    <property type="entry name" value="SCP-like"/>
    <property type="match status" value="1"/>
</dbReference>
<dbReference type="AlphaFoldDB" id="A0A518DL46"/>
<feature type="domain" description="Thioester reductase (TE)" evidence="1">
    <location>
        <begin position="6"/>
        <end position="257"/>
    </location>
</feature>
<dbReference type="OrthoDB" id="9807212at2"/>
<organism evidence="2 3">
    <name type="scientific">Lignipirellula cremea</name>
    <dbReference type="NCBI Taxonomy" id="2528010"/>
    <lineage>
        <taxon>Bacteria</taxon>
        <taxon>Pseudomonadati</taxon>
        <taxon>Planctomycetota</taxon>
        <taxon>Planctomycetia</taxon>
        <taxon>Pirellulales</taxon>
        <taxon>Pirellulaceae</taxon>
        <taxon>Lignipirellula</taxon>
    </lineage>
</organism>
<dbReference type="InterPro" id="IPR036527">
    <property type="entry name" value="SCP2_sterol-bd_dom_sf"/>
</dbReference>
<gene>
    <name evidence="2" type="primary">lgrD</name>
    <name evidence="2" type="ORF">Pla8534_02990</name>
</gene>
<dbReference type="PANTHER" id="PTHR11011">
    <property type="entry name" value="MALE STERILITY PROTEIN 2-RELATED"/>
    <property type="match status" value="1"/>
</dbReference>
<reference evidence="2 3" key="1">
    <citation type="submission" date="2019-02" db="EMBL/GenBank/DDBJ databases">
        <title>Deep-cultivation of Planctomycetes and their phenomic and genomic characterization uncovers novel biology.</title>
        <authorList>
            <person name="Wiegand S."/>
            <person name="Jogler M."/>
            <person name="Boedeker C."/>
            <person name="Pinto D."/>
            <person name="Vollmers J."/>
            <person name="Rivas-Marin E."/>
            <person name="Kohn T."/>
            <person name="Peeters S.H."/>
            <person name="Heuer A."/>
            <person name="Rast P."/>
            <person name="Oberbeckmann S."/>
            <person name="Bunk B."/>
            <person name="Jeske O."/>
            <person name="Meyerdierks A."/>
            <person name="Storesund J.E."/>
            <person name="Kallscheuer N."/>
            <person name="Luecker S."/>
            <person name="Lage O.M."/>
            <person name="Pohl T."/>
            <person name="Merkel B.J."/>
            <person name="Hornburger P."/>
            <person name="Mueller R.-W."/>
            <person name="Bruemmer F."/>
            <person name="Labrenz M."/>
            <person name="Spormann A.M."/>
            <person name="Op den Camp H."/>
            <person name="Overmann J."/>
            <person name="Amann R."/>
            <person name="Jetten M.S.M."/>
            <person name="Mascher T."/>
            <person name="Medema M.H."/>
            <person name="Devos D.P."/>
            <person name="Kaster A.-K."/>
            <person name="Ovreas L."/>
            <person name="Rohde M."/>
            <person name="Galperin M.Y."/>
            <person name="Jogler C."/>
        </authorList>
    </citation>
    <scope>NUCLEOTIDE SEQUENCE [LARGE SCALE GENOMIC DNA]</scope>
    <source>
        <strain evidence="2 3">Pla85_3_4</strain>
    </source>
</reference>
<dbReference type="RefSeq" id="WP_145048598.1">
    <property type="nucleotide sequence ID" value="NZ_CP036433.1"/>
</dbReference>
<dbReference type="Pfam" id="PF07993">
    <property type="entry name" value="NAD_binding_4"/>
    <property type="match status" value="1"/>
</dbReference>
<dbReference type="Proteomes" id="UP000317648">
    <property type="component" value="Chromosome"/>
</dbReference>
<proteinExistence type="predicted"/>
<name>A0A518DL46_9BACT</name>